<keyword evidence="2" id="KW-1185">Reference proteome</keyword>
<gene>
    <name evidence="1" type="ORF">AFUS01_LOCUS26734</name>
</gene>
<dbReference type="OrthoDB" id="5984724at2759"/>
<dbReference type="AlphaFoldDB" id="A0A8J2PI09"/>
<dbReference type="Proteomes" id="UP000708208">
    <property type="component" value="Unassembled WGS sequence"/>
</dbReference>
<feature type="non-terminal residue" evidence="1">
    <location>
        <position position="315"/>
    </location>
</feature>
<comment type="caution">
    <text evidence="1">The sequence shown here is derived from an EMBL/GenBank/DDBJ whole genome shotgun (WGS) entry which is preliminary data.</text>
</comment>
<sequence>MEEYIKRRRFLRKRVDKFKTKLENREELNRGMCEIMEEQIQELWSDLKNCNDDIMTTCETDDEDEHEGVFDEINDEFNSVKYVLKTIFTSLEVSRREDGSASTRGRGNQANDAVKLPKLELPSFSGSYLEWTAFADLFRASVHNQILSGAQKLQYLKGALRGEALQLIQSYSISDANYLEAWEVLQRRYQNNRELVRTQIAKFLNQPYLKEKSPSGLRTLVDTSTSCIRALKTMGYDTAINDENYWISFMLMDRLDPETRELWESKLGRNAMPRWSDLIEYLDERVSILLSATKDVKAKVTKSMDKKNVSAHQTT</sequence>
<evidence type="ECO:0000313" key="1">
    <source>
        <dbReference type="EMBL" id="CAG7816100.1"/>
    </source>
</evidence>
<dbReference type="PANTHER" id="PTHR22954">
    <property type="entry name" value="RETROVIRAL PROTEASE-RELATED"/>
    <property type="match status" value="1"/>
</dbReference>
<name>A0A8J2PI09_9HEXA</name>
<organism evidence="1 2">
    <name type="scientific">Allacma fusca</name>
    <dbReference type="NCBI Taxonomy" id="39272"/>
    <lineage>
        <taxon>Eukaryota</taxon>
        <taxon>Metazoa</taxon>
        <taxon>Ecdysozoa</taxon>
        <taxon>Arthropoda</taxon>
        <taxon>Hexapoda</taxon>
        <taxon>Collembola</taxon>
        <taxon>Symphypleona</taxon>
        <taxon>Sminthuridae</taxon>
        <taxon>Allacma</taxon>
    </lineage>
</organism>
<reference evidence="1" key="1">
    <citation type="submission" date="2021-06" db="EMBL/GenBank/DDBJ databases">
        <authorList>
            <person name="Hodson N. C."/>
            <person name="Mongue J. A."/>
            <person name="Jaron S. K."/>
        </authorList>
    </citation>
    <scope>NUCLEOTIDE SEQUENCE</scope>
</reference>
<proteinExistence type="predicted"/>
<protein>
    <submittedName>
        <fullName evidence="1">Uncharacterized protein</fullName>
    </submittedName>
</protein>
<accession>A0A8J2PI09</accession>
<dbReference type="EMBL" id="CAJVCH010360862">
    <property type="protein sequence ID" value="CAG7816100.1"/>
    <property type="molecule type" value="Genomic_DNA"/>
</dbReference>
<dbReference type="PANTHER" id="PTHR22954:SF3">
    <property type="entry name" value="PROTEIN CBG08539"/>
    <property type="match status" value="1"/>
</dbReference>
<dbReference type="InterPro" id="IPR005312">
    <property type="entry name" value="DUF1759"/>
</dbReference>
<evidence type="ECO:0000313" key="2">
    <source>
        <dbReference type="Proteomes" id="UP000708208"/>
    </source>
</evidence>
<dbReference type="Pfam" id="PF03564">
    <property type="entry name" value="DUF1759"/>
    <property type="match status" value="1"/>
</dbReference>